<comment type="caution">
    <text evidence="1">The sequence shown here is derived from an EMBL/GenBank/DDBJ whole genome shotgun (WGS) entry which is preliminary data.</text>
</comment>
<dbReference type="EMBL" id="MSCM01000001">
    <property type="protein sequence ID" value="PQJ82056.1"/>
    <property type="molecule type" value="Genomic_DNA"/>
</dbReference>
<evidence type="ECO:0008006" key="3">
    <source>
        <dbReference type="Google" id="ProtNLM"/>
    </source>
</evidence>
<accession>A0A2S7WX45</accession>
<protein>
    <recommendedName>
        <fullName evidence="3">DUF4177 domain-containing protein</fullName>
    </recommendedName>
</protein>
<evidence type="ECO:0000313" key="1">
    <source>
        <dbReference type="EMBL" id="PQJ82056.1"/>
    </source>
</evidence>
<reference evidence="1 2" key="1">
    <citation type="submission" date="2016-12" db="EMBL/GenBank/DDBJ databases">
        <title>Trade-off between light-utilization and light-protection in marine flavobacteria.</title>
        <authorList>
            <person name="Kumagai Y."/>
            <person name="Yoshizawa S."/>
            <person name="Kogure K."/>
            <person name="Iwasaki W."/>
        </authorList>
    </citation>
    <scope>NUCLEOTIDE SEQUENCE [LARGE SCALE GENOMIC DNA]</scope>
    <source>
        <strain evidence="1 2">ATCC 43844</strain>
    </source>
</reference>
<proteinExistence type="predicted"/>
<keyword evidence="2" id="KW-1185">Reference proteome</keyword>
<dbReference type="Proteomes" id="UP000239068">
    <property type="component" value="Unassembled WGS sequence"/>
</dbReference>
<dbReference type="RefSeq" id="WP_105020626.1">
    <property type="nucleotide sequence ID" value="NZ_MSCM01000001.1"/>
</dbReference>
<organism evidence="1 2">
    <name type="scientific">Polaribacter glomeratus</name>
    <dbReference type="NCBI Taxonomy" id="102"/>
    <lineage>
        <taxon>Bacteria</taxon>
        <taxon>Pseudomonadati</taxon>
        <taxon>Bacteroidota</taxon>
        <taxon>Flavobacteriia</taxon>
        <taxon>Flavobacteriales</taxon>
        <taxon>Flavobacteriaceae</taxon>
    </lineage>
</organism>
<gene>
    <name evidence="1" type="ORF">BTO16_05470</name>
</gene>
<sequence>MKEYKFLKQKMSWSNSQNNFEEEINSHAKQGWRVISVYANSNGGVYAVLEKDKNR</sequence>
<name>A0A2S7WX45_9FLAO</name>
<dbReference type="AlphaFoldDB" id="A0A2S7WX45"/>
<dbReference type="Pfam" id="PF13783">
    <property type="entry name" value="DUF4177"/>
    <property type="match status" value="1"/>
</dbReference>
<evidence type="ECO:0000313" key="2">
    <source>
        <dbReference type="Proteomes" id="UP000239068"/>
    </source>
</evidence>
<dbReference type="OrthoDB" id="1202795at2"/>
<dbReference type="InterPro" id="IPR025234">
    <property type="entry name" value="YjzH-like"/>
</dbReference>